<proteinExistence type="predicted"/>
<name>A0A8S5P721_9CAUD</name>
<dbReference type="EMBL" id="BK015346">
    <property type="protein sequence ID" value="DAE02456.1"/>
    <property type="molecule type" value="Genomic_DNA"/>
</dbReference>
<organism evidence="1">
    <name type="scientific">Siphoviridae sp. ctsUY14</name>
    <dbReference type="NCBI Taxonomy" id="2825693"/>
    <lineage>
        <taxon>Viruses</taxon>
        <taxon>Duplodnaviria</taxon>
        <taxon>Heunggongvirae</taxon>
        <taxon>Uroviricota</taxon>
        <taxon>Caudoviricetes</taxon>
    </lineage>
</organism>
<evidence type="ECO:0000313" key="1">
    <source>
        <dbReference type="EMBL" id="DAE02456.1"/>
    </source>
</evidence>
<reference evidence="1" key="1">
    <citation type="journal article" date="2021" name="Proc. Natl. Acad. Sci. U.S.A.">
        <title>A Catalog of Tens of Thousands of Viruses from Human Metagenomes Reveals Hidden Associations with Chronic Diseases.</title>
        <authorList>
            <person name="Tisza M.J."/>
            <person name="Buck C.B."/>
        </authorList>
    </citation>
    <scope>NUCLEOTIDE SEQUENCE</scope>
    <source>
        <strain evidence="1">CtsUY14</strain>
    </source>
</reference>
<protein>
    <submittedName>
        <fullName evidence="1">Uncharacterized protein</fullName>
    </submittedName>
</protein>
<sequence>MAKVTVDYLNLGNGGMAYNYNHYTREEAIAEYKKDYDRELNDWEPFVAWYRYKTKAEVIADGDWEEINGYEQGYMTVFVECEPDDVGAFKCWVIGD</sequence>
<accession>A0A8S5P721</accession>